<proteinExistence type="predicted"/>
<accession>K1RV80</accession>
<gene>
    <name evidence="1" type="ORF">CGI_10016191</name>
</gene>
<sequence length="233" mass="26611">MYDMSGDDLAAGYERIPKCRNKEKHRNVVVCKYLADRWPNQNIVFFLCSFPFILVLIFAVYISQAYEAVPKSPEDSPYYFGTSDLACVSTKGRLHLTKRSVKMESENNRTKRAAPQRHTMSPTHRWIYFRGNFFEWGTDAGSKTRLFGLLNDAKSYSVKSVLPFNGEKCDWMMEPVPAGYSSVSLECIVGCTVNYKTLTGDYSLLNNNCHHFANTISMVLCSNICPDWCQQIL</sequence>
<dbReference type="InParanoid" id="K1RV80"/>
<dbReference type="EMBL" id="JH817024">
    <property type="protein sequence ID" value="EKC38651.1"/>
    <property type="molecule type" value="Genomic_DNA"/>
</dbReference>
<dbReference type="Gene3D" id="3.90.1720.30">
    <property type="entry name" value="PPPDE domains"/>
    <property type="match status" value="1"/>
</dbReference>
<dbReference type="InterPro" id="IPR042266">
    <property type="entry name" value="PPPDE_sf"/>
</dbReference>
<protein>
    <submittedName>
        <fullName evidence="1">Uncharacterized protein</fullName>
    </submittedName>
</protein>
<dbReference type="AlphaFoldDB" id="K1RV80"/>
<reference evidence="1" key="1">
    <citation type="journal article" date="2012" name="Nature">
        <title>The oyster genome reveals stress adaptation and complexity of shell formation.</title>
        <authorList>
            <person name="Zhang G."/>
            <person name="Fang X."/>
            <person name="Guo X."/>
            <person name="Li L."/>
            <person name="Luo R."/>
            <person name="Xu F."/>
            <person name="Yang P."/>
            <person name="Zhang L."/>
            <person name="Wang X."/>
            <person name="Qi H."/>
            <person name="Xiong Z."/>
            <person name="Que H."/>
            <person name="Xie Y."/>
            <person name="Holland P.W."/>
            <person name="Paps J."/>
            <person name="Zhu Y."/>
            <person name="Wu F."/>
            <person name="Chen Y."/>
            <person name="Wang J."/>
            <person name="Peng C."/>
            <person name="Meng J."/>
            <person name="Yang L."/>
            <person name="Liu J."/>
            <person name="Wen B."/>
            <person name="Zhang N."/>
            <person name="Huang Z."/>
            <person name="Zhu Q."/>
            <person name="Feng Y."/>
            <person name="Mount A."/>
            <person name="Hedgecock D."/>
            <person name="Xu Z."/>
            <person name="Liu Y."/>
            <person name="Domazet-Loso T."/>
            <person name="Du Y."/>
            <person name="Sun X."/>
            <person name="Zhang S."/>
            <person name="Liu B."/>
            <person name="Cheng P."/>
            <person name="Jiang X."/>
            <person name="Li J."/>
            <person name="Fan D."/>
            <person name="Wang W."/>
            <person name="Fu W."/>
            <person name="Wang T."/>
            <person name="Wang B."/>
            <person name="Zhang J."/>
            <person name="Peng Z."/>
            <person name="Li Y."/>
            <person name="Li N."/>
            <person name="Wang J."/>
            <person name="Chen M."/>
            <person name="He Y."/>
            <person name="Tan F."/>
            <person name="Song X."/>
            <person name="Zheng Q."/>
            <person name="Huang R."/>
            <person name="Yang H."/>
            <person name="Du X."/>
            <person name="Chen L."/>
            <person name="Yang M."/>
            <person name="Gaffney P.M."/>
            <person name="Wang S."/>
            <person name="Luo L."/>
            <person name="She Z."/>
            <person name="Ming Y."/>
            <person name="Huang W."/>
            <person name="Zhang S."/>
            <person name="Huang B."/>
            <person name="Zhang Y."/>
            <person name="Qu T."/>
            <person name="Ni P."/>
            <person name="Miao G."/>
            <person name="Wang J."/>
            <person name="Wang Q."/>
            <person name="Steinberg C.E."/>
            <person name="Wang H."/>
            <person name="Li N."/>
            <person name="Qian L."/>
            <person name="Zhang G."/>
            <person name="Li Y."/>
            <person name="Yang H."/>
            <person name="Liu X."/>
            <person name="Wang J."/>
            <person name="Yin Y."/>
            <person name="Wang J."/>
        </authorList>
    </citation>
    <scope>NUCLEOTIDE SEQUENCE [LARGE SCALE GENOMIC DNA]</scope>
    <source>
        <strain evidence="1">05x7-T-G4-1.051#20</strain>
    </source>
</reference>
<dbReference type="HOGENOM" id="CLU_1190861_0_0_1"/>
<evidence type="ECO:0000313" key="1">
    <source>
        <dbReference type="EMBL" id="EKC38651.1"/>
    </source>
</evidence>
<name>K1RV80_MAGGI</name>
<organism evidence="1">
    <name type="scientific">Magallana gigas</name>
    <name type="common">Pacific oyster</name>
    <name type="synonym">Crassostrea gigas</name>
    <dbReference type="NCBI Taxonomy" id="29159"/>
    <lineage>
        <taxon>Eukaryota</taxon>
        <taxon>Metazoa</taxon>
        <taxon>Spiralia</taxon>
        <taxon>Lophotrochozoa</taxon>
        <taxon>Mollusca</taxon>
        <taxon>Bivalvia</taxon>
        <taxon>Autobranchia</taxon>
        <taxon>Pteriomorphia</taxon>
        <taxon>Ostreida</taxon>
        <taxon>Ostreoidea</taxon>
        <taxon>Ostreidae</taxon>
        <taxon>Magallana</taxon>
    </lineage>
</organism>